<dbReference type="EMBL" id="GL348717">
    <property type="protein sequence ID" value="EFH51945.1"/>
    <property type="molecule type" value="Genomic_DNA"/>
</dbReference>
<sequence>MKQEVGHTYKLIASDAVFNKLAIIFNILLLGTLLPLWILRPEETEFIDLENFEISKVTFRGTMGFLALILASCYHSKCIHCFVSFMFDAAGLFDDTTERTYIEMAMFYGFLTLAFFSNESVRFRLGIFVSTS</sequence>
<keyword evidence="1" id="KW-1133">Transmembrane helix</keyword>
<organism evidence="3">
    <name type="scientific">Arabidopsis lyrata subsp. lyrata</name>
    <name type="common">Lyre-leaved rock-cress</name>
    <dbReference type="NCBI Taxonomy" id="81972"/>
    <lineage>
        <taxon>Eukaryota</taxon>
        <taxon>Viridiplantae</taxon>
        <taxon>Streptophyta</taxon>
        <taxon>Embryophyta</taxon>
        <taxon>Tracheophyta</taxon>
        <taxon>Spermatophyta</taxon>
        <taxon>Magnoliopsida</taxon>
        <taxon>eudicotyledons</taxon>
        <taxon>Gunneridae</taxon>
        <taxon>Pentapetalae</taxon>
        <taxon>rosids</taxon>
        <taxon>malvids</taxon>
        <taxon>Brassicales</taxon>
        <taxon>Brassicaceae</taxon>
        <taxon>Camelineae</taxon>
        <taxon>Arabidopsis</taxon>
    </lineage>
</organism>
<evidence type="ECO:0000256" key="1">
    <source>
        <dbReference type="SAM" id="Phobius"/>
    </source>
</evidence>
<dbReference type="Proteomes" id="UP000008694">
    <property type="component" value="Unassembled WGS sequence"/>
</dbReference>
<feature type="transmembrane region" description="Helical" evidence="1">
    <location>
        <begin position="99"/>
        <end position="116"/>
    </location>
</feature>
<evidence type="ECO:0000313" key="2">
    <source>
        <dbReference type="EMBL" id="EFH51945.1"/>
    </source>
</evidence>
<feature type="transmembrane region" description="Helical" evidence="1">
    <location>
        <begin position="65"/>
        <end position="87"/>
    </location>
</feature>
<evidence type="ECO:0000313" key="3">
    <source>
        <dbReference type="Proteomes" id="UP000008694"/>
    </source>
</evidence>
<name>D7LNG1_ARALL</name>
<protein>
    <submittedName>
        <fullName evidence="2">Uncharacterized protein</fullName>
    </submittedName>
</protein>
<proteinExistence type="predicted"/>
<keyword evidence="1" id="KW-0812">Transmembrane</keyword>
<dbReference type="Gramene" id="scaffold_501301.1">
    <property type="protein sequence ID" value="scaffold_501301.1"/>
    <property type="gene ID" value="scaffold_501301.1"/>
</dbReference>
<dbReference type="AlphaFoldDB" id="D7LNG1"/>
<keyword evidence="3" id="KW-1185">Reference proteome</keyword>
<keyword evidence="1" id="KW-0472">Membrane</keyword>
<dbReference type="HOGENOM" id="CLU_152164_0_0_1"/>
<accession>D7LNG1</accession>
<gene>
    <name evidence="2" type="ORF">ARALYDRAFT_905597</name>
</gene>
<reference evidence="3" key="1">
    <citation type="journal article" date="2011" name="Nat. Genet.">
        <title>The Arabidopsis lyrata genome sequence and the basis of rapid genome size change.</title>
        <authorList>
            <person name="Hu T.T."/>
            <person name="Pattyn P."/>
            <person name="Bakker E.G."/>
            <person name="Cao J."/>
            <person name="Cheng J.-F."/>
            <person name="Clark R.M."/>
            <person name="Fahlgren N."/>
            <person name="Fawcett J.A."/>
            <person name="Grimwood J."/>
            <person name="Gundlach H."/>
            <person name="Haberer G."/>
            <person name="Hollister J.D."/>
            <person name="Ossowski S."/>
            <person name="Ottilar R.P."/>
            <person name="Salamov A.A."/>
            <person name="Schneeberger K."/>
            <person name="Spannagl M."/>
            <person name="Wang X."/>
            <person name="Yang L."/>
            <person name="Nasrallah M.E."/>
            <person name="Bergelson J."/>
            <person name="Carrington J.C."/>
            <person name="Gaut B.S."/>
            <person name="Schmutz J."/>
            <person name="Mayer K.F.X."/>
            <person name="Van de Peer Y."/>
            <person name="Grigoriev I.V."/>
            <person name="Nordborg M."/>
            <person name="Weigel D."/>
            <person name="Guo Y.-L."/>
        </authorList>
    </citation>
    <scope>NUCLEOTIDE SEQUENCE [LARGE SCALE GENOMIC DNA]</scope>
    <source>
        <strain evidence="3">cv. MN47</strain>
    </source>
</reference>
<feature type="transmembrane region" description="Helical" evidence="1">
    <location>
        <begin position="20"/>
        <end position="39"/>
    </location>
</feature>